<dbReference type="Gene3D" id="1.10.3720.10">
    <property type="entry name" value="MetI-like"/>
    <property type="match status" value="1"/>
</dbReference>
<dbReference type="RefSeq" id="WP_095334997.1">
    <property type="nucleotide sequence ID" value="NZ_NQNY01000012.1"/>
</dbReference>
<accession>A0A269TI11</accession>
<organism evidence="12 13">
    <name type="scientific">Mycoplasmopsis agassizii</name>
    <dbReference type="NCBI Taxonomy" id="33922"/>
    <lineage>
        <taxon>Bacteria</taxon>
        <taxon>Bacillati</taxon>
        <taxon>Mycoplasmatota</taxon>
        <taxon>Mycoplasmoidales</taxon>
        <taxon>Metamycoplasmataceae</taxon>
        <taxon>Mycoplasmopsis</taxon>
    </lineage>
</organism>
<evidence type="ECO:0000259" key="11">
    <source>
        <dbReference type="PROSITE" id="PS50928"/>
    </source>
</evidence>
<feature type="transmembrane region" description="Helical" evidence="10">
    <location>
        <begin position="126"/>
        <end position="154"/>
    </location>
</feature>
<dbReference type="OrthoDB" id="9797472at2"/>
<keyword evidence="4 10" id="KW-0812">Transmembrane</keyword>
<dbReference type="GO" id="GO:0015833">
    <property type="term" value="P:peptide transport"/>
    <property type="evidence" value="ECO:0007669"/>
    <property type="project" value="UniProtKB-KW"/>
</dbReference>
<comment type="subcellular location">
    <subcellularLocation>
        <location evidence="1 10">Cell membrane</location>
        <topology evidence="1 10">Multi-pass membrane protein</topology>
    </subcellularLocation>
</comment>
<dbReference type="InterPro" id="IPR025966">
    <property type="entry name" value="OppC_N"/>
</dbReference>
<dbReference type="CDD" id="cd06261">
    <property type="entry name" value="TM_PBP2"/>
    <property type="match status" value="1"/>
</dbReference>
<feature type="domain" description="ABC transmembrane type-1" evidence="11">
    <location>
        <begin position="124"/>
        <end position="310"/>
    </location>
</feature>
<dbReference type="GO" id="GO:0055085">
    <property type="term" value="P:transmembrane transport"/>
    <property type="evidence" value="ECO:0007669"/>
    <property type="project" value="InterPro"/>
</dbReference>
<dbReference type="GO" id="GO:0005886">
    <property type="term" value="C:plasma membrane"/>
    <property type="evidence" value="ECO:0007669"/>
    <property type="project" value="UniProtKB-SubCell"/>
</dbReference>
<feature type="transmembrane region" description="Helical" evidence="10">
    <location>
        <begin position="261"/>
        <end position="279"/>
    </location>
</feature>
<keyword evidence="7 10" id="KW-1133">Transmembrane helix</keyword>
<dbReference type="InterPro" id="IPR035906">
    <property type="entry name" value="MetI-like_sf"/>
</dbReference>
<keyword evidence="6" id="KW-0653">Protein transport</keyword>
<evidence type="ECO:0000313" key="13">
    <source>
        <dbReference type="Proteomes" id="UP000216943"/>
    </source>
</evidence>
<sequence length="321" mass="35148">MANNSSAKAISSEIYAPNRIAQPFNYLSFKIMEKIAETRETAHIHAKSKPLNEFINRFAGNWGGVFGVIIIAMLVLAALIIPLTTVDPSTLNPNESFLPFFSENHILGTDQLGRDLWAQLWHGLRFSLAIAISAAIIDIVIGVTLGILMGYFLGVDRVLQFLIKILSNIPTIIIMILATIVFNPSFFTIVGSLVISGWIGTANQVRAQVKRAKSLEWVKASIVLGTPKYKILRSFIPVIIPILITQLVFSIPGAVLAETGLSFIGLSLPNTATLGSLITSGAQIITLYPRYVLLPSFILILFTTSIQLFGNATQDALRRQR</sequence>
<dbReference type="PANTHER" id="PTHR43386">
    <property type="entry name" value="OLIGOPEPTIDE TRANSPORT SYSTEM PERMEASE PROTEIN APPC"/>
    <property type="match status" value="1"/>
</dbReference>
<proteinExistence type="inferred from homology"/>
<evidence type="ECO:0000256" key="10">
    <source>
        <dbReference type="RuleBase" id="RU363032"/>
    </source>
</evidence>
<dbReference type="GO" id="GO:0015031">
    <property type="term" value="P:protein transport"/>
    <property type="evidence" value="ECO:0007669"/>
    <property type="project" value="UniProtKB-KW"/>
</dbReference>
<evidence type="ECO:0000256" key="6">
    <source>
        <dbReference type="ARBA" id="ARBA00022927"/>
    </source>
</evidence>
<evidence type="ECO:0000313" key="12">
    <source>
        <dbReference type="EMBL" id="PAK21123.1"/>
    </source>
</evidence>
<comment type="similarity">
    <text evidence="9">Belongs to the binding-protein-dependent transport system permease family. OppBC subfamily.</text>
</comment>
<feature type="transmembrane region" description="Helical" evidence="10">
    <location>
        <begin position="161"/>
        <end position="180"/>
    </location>
</feature>
<dbReference type="Pfam" id="PF12911">
    <property type="entry name" value="OppC_N"/>
    <property type="match status" value="1"/>
</dbReference>
<dbReference type="InterPro" id="IPR050366">
    <property type="entry name" value="BP-dependent_transpt_permease"/>
</dbReference>
<feature type="transmembrane region" description="Helical" evidence="10">
    <location>
        <begin position="58"/>
        <end position="81"/>
    </location>
</feature>
<evidence type="ECO:0000256" key="1">
    <source>
        <dbReference type="ARBA" id="ARBA00004651"/>
    </source>
</evidence>
<keyword evidence="5" id="KW-0571">Peptide transport</keyword>
<keyword evidence="2 10" id="KW-0813">Transport</keyword>
<evidence type="ECO:0000256" key="7">
    <source>
        <dbReference type="ARBA" id="ARBA00022989"/>
    </source>
</evidence>
<dbReference type="Proteomes" id="UP000216943">
    <property type="component" value="Unassembled WGS sequence"/>
</dbReference>
<dbReference type="PROSITE" id="PS50928">
    <property type="entry name" value="ABC_TM1"/>
    <property type="match status" value="1"/>
</dbReference>
<feature type="transmembrane region" description="Helical" evidence="10">
    <location>
        <begin position="235"/>
        <end position="255"/>
    </location>
</feature>
<keyword evidence="3" id="KW-1003">Cell membrane</keyword>
<evidence type="ECO:0000256" key="2">
    <source>
        <dbReference type="ARBA" id="ARBA00022448"/>
    </source>
</evidence>
<evidence type="ECO:0000256" key="5">
    <source>
        <dbReference type="ARBA" id="ARBA00022856"/>
    </source>
</evidence>
<dbReference type="AlphaFoldDB" id="A0A269TI11"/>
<feature type="transmembrane region" description="Helical" evidence="10">
    <location>
        <begin position="291"/>
        <end position="310"/>
    </location>
</feature>
<evidence type="ECO:0000256" key="9">
    <source>
        <dbReference type="ARBA" id="ARBA00024202"/>
    </source>
</evidence>
<name>A0A269TI11_9BACT</name>
<dbReference type="InterPro" id="IPR000515">
    <property type="entry name" value="MetI-like"/>
</dbReference>
<dbReference type="PANTHER" id="PTHR43386:SF24">
    <property type="entry name" value="OLIGOPEPTIDE TRANSPORT SYSTEM PERMEASE PROTEIN AMID"/>
    <property type="match status" value="1"/>
</dbReference>
<dbReference type="Pfam" id="PF00528">
    <property type="entry name" value="BPD_transp_1"/>
    <property type="match status" value="1"/>
</dbReference>
<evidence type="ECO:0000256" key="8">
    <source>
        <dbReference type="ARBA" id="ARBA00023136"/>
    </source>
</evidence>
<reference evidence="13" key="1">
    <citation type="submission" date="2017-08" db="EMBL/GenBank/DDBJ databases">
        <authorList>
            <person name="Alvarez-Ponce D."/>
            <person name="Weitzman C.L."/>
            <person name="Tillett R.L."/>
            <person name="Sandmeier F.C."/>
            <person name="Tracy C.R."/>
        </authorList>
    </citation>
    <scope>NUCLEOTIDE SEQUENCE [LARGE SCALE GENOMIC DNA]</scope>
    <source>
        <strain evidence="13">723</strain>
    </source>
</reference>
<comment type="caution">
    <text evidence="12">The sequence shown here is derived from an EMBL/GenBank/DDBJ whole genome shotgun (WGS) entry which is preliminary data.</text>
</comment>
<keyword evidence="8 10" id="KW-0472">Membrane</keyword>
<protein>
    <submittedName>
        <fullName evidence="12">Peptide ABC transporter permease</fullName>
    </submittedName>
</protein>
<evidence type="ECO:0000256" key="4">
    <source>
        <dbReference type="ARBA" id="ARBA00022692"/>
    </source>
</evidence>
<dbReference type="EMBL" id="NQNY01000012">
    <property type="protein sequence ID" value="PAK21123.1"/>
    <property type="molecule type" value="Genomic_DNA"/>
</dbReference>
<evidence type="ECO:0000256" key="3">
    <source>
        <dbReference type="ARBA" id="ARBA00022475"/>
    </source>
</evidence>
<dbReference type="SUPFAM" id="SSF161098">
    <property type="entry name" value="MetI-like"/>
    <property type="match status" value="1"/>
</dbReference>
<gene>
    <name evidence="12" type="ORF">CJJ23_03605</name>
</gene>